<feature type="binding site" evidence="6">
    <location>
        <position position="141"/>
    </location>
    <ligand>
        <name>orotate</name>
        <dbReference type="ChEBI" id="CHEBI:30839"/>
    </ligand>
</feature>
<organism evidence="9">
    <name type="scientific">uncultured marine group II/III euryarchaeote AD1000_105_G07</name>
    <dbReference type="NCBI Taxonomy" id="1457714"/>
    <lineage>
        <taxon>Archaea</taxon>
        <taxon>Methanobacteriati</taxon>
        <taxon>Methanobacteriota</taxon>
        <taxon>environmental samples</taxon>
    </lineage>
</organism>
<comment type="pathway">
    <text evidence="1 6">Pyrimidine metabolism; UMP biosynthesis via de novo pathway; UMP from orotate: step 1/2.</text>
</comment>
<feature type="binding site" evidence="6">
    <location>
        <position position="109"/>
    </location>
    <ligand>
        <name>5-phospho-alpha-D-ribose 1-diphosphate</name>
        <dbReference type="ChEBI" id="CHEBI:58017"/>
        <note>ligand shared between dimeric partners</note>
    </ligand>
</feature>
<keyword evidence="5 6" id="KW-0665">Pyrimidine biosynthesis</keyword>
<evidence type="ECO:0000259" key="8">
    <source>
        <dbReference type="Pfam" id="PF00156"/>
    </source>
</evidence>
<name>A0A075FI20_9EURY</name>
<dbReference type="PANTHER" id="PTHR19278">
    <property type="entry name" value="OROTATE PHOSPHORIBOSYLTRANSFERASE"/>
    <property type="match status" value="1"/>
</dbReference>
<evidence type="ECO:0000313" key="9">
    <source>
        <dbReference type="EMBL" id="AIE91080.1"/>
    </source>
</evidence>
<dbReference type="GO" id="GO:0000287">
    <property type="term" value="F:magnesium ion binding"/>
    <property type="evidence" value="ECO:0007669"/>
    <property type="project" value="UniProtKB-UniRule"/>
</dbReference>
<keyword evidence="3 6" id="KW-0328">Glycosyltransferase</keyword>
<comment type="caution">
    <text evidence="6">Lacks conserved residue(s) required for the propagation of feature annotation.</text>
</comment>
<feature type="region of interest" description="Disordered" evidence="7">
    <location>
        <begin position="107"/>
        <end position="127"/>
    </location>
</feature>
<gene>
    <name evidence="6 9" type="primary">pyrE</name>
</gene>
<evidence type="ECO:0000256" key="1">
    <source>
        <dbReference type="ARBA" id="ARBA00004889"/>
    </source>
</evidence>
<evidence type="ECO:0000256" key="6">
    <source>
        <dbReference type="HAMAP-Rule" id="MF_01208"/>
    </source>
</evidence>
<evidence type="ECO:0000256" key="2">
    <source>
        <dbReference type="ARBA" id="ARBA00011971"/>
    </source>
</evidence>
<reference evidence="9" key="1">
    <citation type="journal article" date="2014" name="Genome Biol. Evol.">
        <title>Pangenome evidence for extensive interdomain horizontal transfer affecting lineage core and shell genes in uncultured planktonic thaumarchaeota and euryarchaeota.</title>
        <authorList>
            <person name="Deschamps P."/>
            <person name="Zivanovic Y."/>
            <person name="Moreira D."/>
            <person name="Rodriguez-Valera F."/>
            <person name="Lopez-Garcia P."/>
        </authorList>
    </citation>
    <scope>NUCLEOTIDE SEQUENCE</scope>
</reference>
<dbReference type="UniPathway" id="UPA00070">
    <property type="reaction ID" value="UER00119"/>
</dbReference>
<dbReference type="Gene3D" id="3.40.50.2020">
    <property type="match status" value="1"/>
</dbReference>
<dbReference type="GO" id="GO:0044205">
    <property type="term" value="P:'de novo' UMP biosynthetic process"/>
    <property type="evidence" value="ECO:0007669"/>
    <property type="project" value="UniProtKB-UniRule"/>
</dbReference>
<dbReference type="CDD" id="cd06223">
    <property type="entry name" value="PRTases_typeI"/>
    <property type="match status" value="1"/>
</dbReference>
<evidence type="ECO:0000256" key="7">
    <source>
        <dbReference type="SAM" id="MobiDB-lite"/>
    </source>
</evidence>
<evidence type="ECO:0000256" key="4">
    <source>
        <dbReference type="ARBA" id="ARBA00022679"/>
    </source>
</evidence>
<comment type="function">
    <text evidence="6">Catalyzes the transfer of a ribosyl phosphate group from 5-phosphoribose 1-diphosphate to orotate, leading to the formation of orotidine monophosphate (OMP).</text>
</comment>
<dbReference type="InterPro" id="IPR000836">
    <property type="entry name" value="PRTase_dom"/>
</dbReference>
<evidence type="ECO:0000256" key="3">
    <source>
        <dbReference type="ARBA" id="ARBA00022676"/>
    </source>
</evidence>
<feature type="domain" description="Phosphoribosyltransferase" evidence="8">
    <location>
        <begin position="72"/>
        <end position="173"/>
    </location>
</feature>
<protein>
    <recommendedName>
        <fullName evidence="2 6">Orotate phosphoribosyltransferase</fullName>
        <shortName evidence="6">OPRT</shortName>
        <shortName evidence="6">OPRTase</shortName>
        <ecNumber evidence="2 6">2.4.2.10</ecNumber>
    </recommendedName>
</protein>
<dbReference type="InterPro" id="IPR029057">
    <property type="entry name" value="PRTase-like"/>
</dbReference>
<feature type="binding site" evidence="6">
    <location>
        <position position="105"/>
    </location>
    <ligand>
        <name>5-phospho-alpha-D-ribose 1-diphosphate</name>
        <dbReference type="ChEBI" id="CHEBI:58017"/>
        <note>ligand shared between dimeric partners</note>
    </ligand>
</feature>
<proteinExistence type="inferred from homology"/>
<dbReference type="HAMAP" id="MF_01208">
    <property type="entry name" value="PyrE"/>
    <property type="match status" value="1"/>
</dbReference>
<comment type="catalytic activity">
    <reaction evidence="6">
        <text>orotidine 5'-phosphate + diphosphate = orotate + 5-phospho-alpha-D-ribose 1-diphosphate</text>
        <dbReference type="Rhea" id="RHEA:10380"/>
        <dbReference type="ChEBI" id="CHEBI:30839"/>
        <dbReference type="ChEBI" id="CHEBI:33019"/>
        <dbReference type="ChEBI" id="CHEBI:57538"/>
        <dbReference type="ChEBI" id="CHEBI:58017"/>
        <dbReference type="EC" id="2.4.2.10"/>
    </reaction>
</comment>
<dbReference type="SUPFAM" id="SSF53271">
    <property type="entry name" value="PRTase-like"/>
    <property type="match status" value="1"/>
</dbReference>
<dbReference type="EMBL" id="KF900327">
    <property type="protein sequence ID" value="AIE91080.1"/>
    <property type="molecule type" value="Genomic_DNA"/>
</dbReference>
<sequence length="195" mass="20772">MSEHTAAVEARERLVEKIRELAWLRSDHEEFTLASGRTSRHFFDMKPVMMDPECAHLLGVLIHSELEQIGDIDSVGGLELGAVPLTGIVIAKAATGSDLRGFLIRKEPKGRGGRKTGNPPGIEGSTLESGDRCVILEDVTTTGGSALQAVTRLQDCGCEVVACITILDREEGGQEAFAAAGIPLHPLSTLSDIEG</sequence>
<feature type="binding site" description="in other chain" evidence="6">
    <location>
        <begin position="137"/>
        <end position="145"/>
    </location>
    <ligand>
        <name>5-phospho-alpha-D-ribose 1-diphosphate</name>
        <dbReference type="ChEBI" id="CHEBI:58017"/>
        <note>ligand shared between dimeric partners</note>
    </ligand>
</feature>
<dbReference type="InterPro" id="IPR023031">
    <property type="entry name" value="OPRT"/>
</dbReference>
<comment type="cofactor">
    <cofactor evidence="6">
        <name>Mg(2+)</name>
        <dbReference type="ChEBI" id="CHEBI:18420"/>
    </cofactor>
</comment>
<accession>A0A075FI20</accession>
<dbReference type="AlphaFoldDB" id="A0A075FI20"/>
<feature type="binding site" description="in other chain" evidence="6">
    <location>
        <position position="106"/>
    </location>
    <ligand>
        <name>5-phospho-alpha-D-ribose 1-diphosphate</name>
        <dbReference type="ChEBI" id="CHEBI:58017"/>
        <note>ligand shared between dimeric partners</note>
    </ligand>
</feature>
<dbReference type="NCBIfam" id="TIGR00336">
    <property type="entry name" value="pyrE"/>
    <property type="match status" value="1"/>
</dbReference>
<comment type="similarity">
    <text evidence="6">Belongs to the purine/pyrimidine phosphoribosyltransferase family. PyrE subfamily.</text>
</comment>
<comment type="subunit">
    <text evidence="6">Homodimer.</text>
</comment>
<feature type="binding site" evidence="6">
    <location>
        <position position="169"/>
    </location>
    <ligand>
        <name>orotate</name>
        <dbReference type="ChEBI" id="CHEBI:30839"/>
    </ligand>
</feature>
<dbReference type="Pfam" id="PF00156">
    <property type="entry name" value="Pribosyltran"/>
    <property type="match status" value="1"/>
</dbReference>
<dbReference type="GO" id="GO:0004588">
    <property type="term" value="F:orotate phosphoribosyltransferase activity"/>
    <property type="evidence" value="ECO:0007669"/>
    <property type="project" value="UniProtKB-UniRule"/>
</dbReference>
<keyword evidence="6" id="KW-0460">Magnesium</keyword>
<dbReference type="GO" id="GO:0019856">
    <property type="term" value="P:pyrimidine nucleobase biosynthetic process"/>
    <property type="evidence" value="ECO:0007669"/>
    <property type="project" value="TreeGrafter"/>
</dbReference>
<dbReference type="InterPro" id="IPR004467">
    <property type="entry name" value="Or_phspho_trans_dom"/>
</dbReference>
<dbReference type="PANTHER" id="PTHR19278:SF9">
    <property type="entry name" value="URIDINE 5'-MONOPHOSPHATE SYNTHASE"/>
    <property type="match status" value="1"/>
</dbReference>
<evidence type="ECO:0000256" key="5">
    <source>
        <dbReference type="ARBA" id="ARBA00022975"/>
    </source>
</evidence>
<dbReference type="EC" id="2.4.2.10" evidence="2 6"/>
<keyword evidence="4 6" id="KW-0808">Transferase</keyword>